<comment type="caution">
    <text evidence="2">The sequence shown here is derived from an EMBL/GenBank/DDBJ whole genome shotgun (WGS) entry which is preliminary data.</text>
</comment>
<dbReference type="AlphaFoldDB" id="E7GCM0"/>
<dbReference type="InterPro" id="IPR053182">
    <property type="entry name" value="YobU-like_regulator"/>
</dbReference>
<dbReference type="eggNOG" id="COG3708">
    <property type="taxonomic scope" value="Bacteria"/>
</dbReference>
<proteinExistence type="predicted"/>
<name>E7GCM0_9FIRM</name>
<dbReference type="SUPFAM" id="SSF55136">
    <property type="entry name" value="Probable bacterial effector-binding domain"/>
    <property type="match status" value="1"/>
</dbReference>
<dbReference type="HOGENOM" id="CLU_000445_81_11_9"/>
<evidence type="ECO:0000313" key="3">
    <source>
        <dbReference type="Proteomes" id="UP000003157"/>
    </source>
</evidence>
<dbReference type="STRING" id="100884.GCA_000269565_00164"/>
<dbReference type="PANTHER" id="PTHR36444">
    <property type="entry name" value="TRANSCRIPTIONAL REGULATOR PROTEIN YOBU-RELATED"/>
    <property type="match status" value="1"/>
</dbReference>
<dbReference type="PANTHER" id="PTHR36444:SF2">
    <property type="entry name" value="TRANSCRIPTIONAL REGULATOR PROTEIN YOBU-RELATED"/>
    <property type="match status" value="1"/>
</dbReference>
<dbReference type="OrthoDB" id="9801123at2"/>
<dbReference type="Proteomes" id="UP000003157">
    <property type="component" value="Unassembled WGS sequence"/>
</dbReference>
<dbReference type="InterPro" id="IPR010499">
    <property type="entry name" value="AraC_E-bd"/>
</dbReference>
<dbReference type="SMART" id="SM00871">
    <property type="entry name" value="AraC_E_bind"/>
    <property type="match status" value="1"/>
</dbReference>
<dbReference type="Pfam" id="PF06445">
    <property type="entry name" value="GyrI-like"/>
    <property type="match status" value="1"/>
</dbReference>
<evidence type="ECO:0000259" key="1">
    <source>
        <dbReference type="SMART" id="SM00871"/>
    </source>
</evidence>
<dbReference type="GeneID" id="78228097"/>
<dbReference type="InterPro" id="IPR029442">
    <property type="entry name" value="GyrI-like"/>
</dbReference>
<feature type="domain" description="AraC effector-binding" evidence="1">
    <location>
        <begin position="3"/>
        <end position="164"/>
    </location>
</feature>
<evidence type="ECO:0000313" key="2">
    <source>
        <dbReference type="EMBL" id="EFW04229.1"/>
    </source>
</evidence>
<dbReference type="EMBL" id="ADKX01000039">
    <property type="protein sequence ID" value="EFW04229.1"/>
    <property type="molecule type" value="Genomic_DNA"/>
</dbReference>
<organism evidence="2 3">
    <name type="scientific">Coprobacillus cateniformis</name>
    <dbReference type="NCBI Taxonomy" id="100884"/>
    <lineage>
        <taxon>Bacteria</taxon>
        <taxon>Bacillati</taxon>
        <taxon>Bacillota</taxon>
        <taxon>Erysipelotrichia</taxon>
        <taxon>Erysipelotrichales</taxon>
        <taxon>Coprobacillaceae</taxon>
        <taxon>Coprobacillus</taxon>
    </lineage>
</organism>
<sequence>MNVPFRIEQRESFRVIGYCLHTTNKRKKGRKEIPLLWNEFKEKDFQSTLMPMMNQEPFGLFGISVYNTYEDDSHKFDYYIAVSSHMTIDNELDSYIVPAMTWAVFPCTIETIGKTEVQAITKWLPKSRYKPLNSGYITGRMKSGAPDIQYYGQDGIVEIWIGVTEK</sequence>
<protein>
    <recommendedName>
        <fullName evidence="1">AraC effector-binding domain-containing protein</fullName>
    </recommendedName>
</protein>
<accession>E7GCM0</accession>
<keyword evidence="3" id="KW-1185">Reference proteome</keyword>
<dbReference type="RefSeq" id="WP_008789600.1">
    <property type="nucleotide sequence ID" value="NZ_AKCB01000001.1"/>
</dbReference>
<reference evidence="2 3" key="1">
    <citation type="submission" date="2010-12" db="EMBL/GenBank/DDBJ databases">
        <title>The Genome Sequence of Coprobacillus sp. strain 29_1.</title>
        <authorList>
            <consortium name="The Broad Institute Genome Sequencing Platform"/>
            <person name="Earl A."/>
            <person name="Ward D."/>
            <person name="Feldgarden M."/>
            <person name="Gevers D."/>
            <person name="Daigneault M."/>
            <person name="Sibley C.D."/>
            <person name="White A."/>
            <person name="Strauss J."/>
            <person name="Allen-Vercoe E."/>
            <person name="Young S.K."/>
            <person name="Zeng Q."/>
            <person name="Gargeya S."/>
            <person name="Fitzgerald M."/>
            <person name="Haas B."/>
            <person name="Abouelleil A."/>
            <person name="Alvarado L."/>
            <person name="Arachchi H.M."/>
            <person name="Berlin A."/>
            <person name="Brown A."/>
            <person name="Chapman S.B."/>
            <person name="Chen Z."/>
            <person name="Dunbar C."/>
            <person name="Freedman E."/>
            <person name="Gearin G."/>
            <person name="Gellesch M."/>
            <person name="Goldberg J."/>
            <person name="Griggs A."/>
            <person name="Gujja S."/>
            <person name="Heilman E."/>
            <person name="Heiman D."/>
            <person name="Howarth C."/>
            <person name="Larson L."/>
            <person name="Lui A."/>
            <person name="MacDonald P.J.P."/>
            <person name="Mehta T."/>
            <person name="Montmayeur A."/>
            <person name="Murphy C."/>
            <person name="Neiman D."/>
            <person name="Pearson M."/>
            <person name="Priest M."/>
            <person name="Roberts A."/>
            <person name="Saif S."/>
            <person name="Shea T."/>
            <person name="Shenoy N."/>
            <person name="Sisk P."/>
            <person name="Stolte C."/>
            <person name="Sykes S."/>
            <person name="White J."/>
            <person name="Yandava C."/>
            <person name="Nusbaum C."/>
            <person name="Birren B."/>
        </authorList>
    </citation>
    <scope>NUCLEOTIDE SEQUENCE [LARGE SCALE GENOMIC DNA]</scope>
    <source>
        <strain evidence="2 3">29_1</strain>
    </source>
</reference>
<dbReference type="Gene3D" id="3.20.80.10">
    <property type="entry name" value="Regulatory factor, effector binding domain"/>
    <property type="match status" value="1"/>
</dbReference>
<dbReference type="InterPro" id="IPR011256">
    <property type="entry name" value="Reg_factor_effector_dom_sf"/>
</dbReference>
<gene>
    <name evidence="2" type="ORF">HMPREF9488_02512</name>
</gene>